<organism evidence="1">
    <name type="scientific">Rhizophagus irregularis (strain DAOM 181602 / DAOM 197198 / MUCL 43194)</name>
    <name type="common">Arbuscular mycorrhizal fungus</name>
    <name type="synonym">Glomus intraradices</name>
    <dbReference type="NCBI Taxonomy" id="747089"/>
    <lineage>
        <taxon>Eukaryota</taxon>
        <taxon>Fungi</taxon>
        <taxon>Fungi incertae sedis</taxon>
        <taxon>Mucoromycota</taxon>
        <taxon>Glomeromycotina</taxon>
        <taxon>Glomeromycetes</taxon>
        <taxon>Glomerales</taxon>
        <taxon>Glomeraceae</taxon>
        <taxon>Rhizophagus</taxon>
    </lineage>
</organism>
<proteinExistence type="predicted"/>
<gene>
    <name evidence="1" type="ORF">GLOINDRAFT_8892</name>
</gene>
<accession>U9SW03</accession>
<protein>
    <submittedName>
        <fullName evidence="1">Uncharacterized protein</fullName>
    </submittedName>
</protein>
<reference evidence="1" key="1">
    <citation type="submission" date="2013-07" db="EMBL/GenBank/DDBJ databases">
        <title>The genome of an arbuscular mycorrhizal fungus provides insights into the evolution of the oldest plant symbiosis.</title>
        <authorList>
            <consortium name="DOE Joint Genome Institute"/>
            <person name="Tisserant E."/>
            <person name="Malbreil M."/>
            <person name="Kuo A."/>
            <person name="Kohler A."/>
            <person name="Symeonidi A."/>
            <person name="Balestrini R."/>
            <person name="Charron P."/>
            <person name="Duensing N."/>
            <person name="Frei-dit-Frey N."/>
            <person name="Gianinazzi-Pearson V."/>
            <person name="Gilbert B."/>
            <person name="Handa Y."/>
            <person name="Hijri M."/>
            <person name="Kaul R."/>
            <person name="Kawaguchi M."/>
            <person name="Krajinski F."/>
            <person name="Lammers P."/>
            <person name="Lapierre D."/>
            <person name="Masclaux F.G."/>
            <person name="Murat C."/>
            <person name="Morin E."/>
            <person name="Ndikumana S."/>
            <person name="Pagni M."/>
            <person name="Petitpierre D."/>
            <person name="Requena N."/>
            <person name="Rosikiewicz P."/>
            <person name="Riley R."/>
            <person name="Saito K."/>
            <person name="San Clemente H."/>
            <person name="Shapiro H."/>
            <person name="van Tuinen D."/>
            <person name="Becard G."/>
            <person name="Bonfante P."/>
            <person name="Paszkowski U."/>
            <person name="Shachar-Hill Y."/>
            <person name="Young J.P."/>
            <person name="Sanders I.R."/>
            <person name="Henrissat B."/>
            <person name="Rensing S.A."/>
            <person name="Grigoriev I.V."/>
            <person name="Corradi N."/>
            <person name="Roux C."/>
            <person name="Martin F."/>
        </authorList>
    </citation>
    <scope>NUCLEOTIDE SEQUENCE</scope>
    <source>
        <strain evidence="1">DAOM 197198</strain>
    </source>
</reference>
<name>U9SW03_RHIID</name>
<sequence>MRSRYTSIIFAGYYLKASMNVNYAIGHHWLLFSKNDDSEIDLDEIAISVCGNDSEIDVPYYHKKLEGGLMPWIKAS</sequence>
<evidence type="ECO:0000313" key="1">
    <source>
        <dbReference type="EMBL" id="ESA00055.1"/>
    </source>
</evidence>
<dbReference type="EMBL" id="KI297497">
    <property type="protein sequence ID" value="ESA00055.1"/>
    <property type="molecule type" value="Genomic_DNA"/>
</dbReference>
<dbReference type="HOGENOM" id="CLU_2655736_0_0_1"/>
<dbReference type="AlphaFoldDB" id="U9SW03"/>